<gene>
    <name evidence="2" type="ORF">A1D17_03200</name>
</gene>
<feature type="transmembrane region" description="Helical" evidence="1">
    <location>
        <begin position="20"/>
        <end position="37"/>
    </location>
</feature>
<reference evidence="2 3" key="2">
    <citation type="journal article" date="2018" name="Nature">
        <title>Mutant phenotypes for thousands of bacterial genes of unknown function.</title>
        <authorList>
            <person name="Price M.N."/>
            <person name="Wetmore K.M."/>
            <person name="Waters R.J."/>
            <person name="Callaghan M."/>
            <person name="Ray J."/>
            <person name="Liu H."/>
            <person name="Kuehl J.V."/>
            <person name="Melnyk R.A."/>
            <person name="Lamson J.S."/>
            <person name="Suh Y."/>
            <person name="Carlson H.K."/>
            <person name="Esquivel Z."/>
            <person name="Sadeeshkumar H."/>
            <person name="Chakraborty R."/>
            <person name="Zane G.M."/>
            <person name="Rubin B.E."/>
            <person name="Wall J.D."/>
            <person name="Visel A."/>
            <person name="Bristow J."/>
            <person name="Blow M.J."/>
            <person name="Arkin A.P."/>
            <person name="Deutschbauer A.M."/>
        </authorList>
    </citation>
    <scope>NUCLEOTIDE SEQUENCE [LARGE SCALE GENOMIC DNA]</scope>
    <source>
        <strain evidence="2 3">FW300-N1B4</strain>
    </source>
</reference>
<dbReference type="EMBL" id="LUKJ01000002">
    <property type="protein sequence ID" value="KZN20561.1"/>
    <property type="molecule type" value="Genomic_DNA"/>
</dbReference>
<keyword evidence="1" id="KW-0472">Membrane</keyword>
<evidence type="ECO:0000256" key="1">
    <source>
        <dbReference type="SAM" id="Phobius"/>
    </source>
</evidence>
<sequence length="110" mass="12607">MKKVTALPDAITELVGDFPWLFLIIPPFCLFAPFFLLTELINAFDRYTSVVCCRLLDIDAHPEDKALLVEFLKRTNAQPTRWQLSRLRSKIDDQILARETTQAISRVNAA</sequence>
<keyword evidence="1" id="KW-1133">Transmembrane helix</keyword>
<comment type="caution">
    <text evidence="2">The sequence shown here is derived from an EMBL/GenBank/DDBJ whole genome shotgun (WGS) entry which is preliminary data.</text>
</comment>
<name>A0A166QN18_PSEFL</name>
<proteinExistence type="predicted"/>
<protein>
    <submittedName>
        <fullName evidence="2">Uncharacterized protein</fullName>
    </submittedName>
</protein>
<evidence type="ECO:0000313" key="2">
    <source>
        <dbReference type="EMBL" id="KZN20561.1"/>
    </source>
</evidence>
<keyword evidence="1" id="KW-0812">Transmembrane</keyword>
<dbReference type="AlphaFoldDB" id="A0A166QN18"/>
<dbReference type="RefSeq" id="WP_063340609.1">
    <property type="nucleotide sequence ID" value="NZ_LUKJ01000002.1"/>
</dbReference>
<reference evidence="3" key="1">
    <citation type="submission" date="2016-03" db="EMBL/GenBank/DDBJ databases">
        <authorList>
            <person name="Ray J."/>
            <person name="Price M."/>
            <person name="Deutschbauer A."/>
        </authorList>
    </citation>
    <scope>NUCLEOTIDE SEQUENCE [LARGE SCALE GENOMIC DNA]</scope>
    <source>
        <strain evidence="3">FW300-N1B4</strain>
    </source>
</reference>
<dbReference type="Proteomes" id="UP000076489">
    <property type="component" value="Unassembled WGS sequence"/>
</dbReference>
<organism evidence="2 3">
    <name type="scientific">Pseudomonas fluorescens</name>
    <dbReference type="NCBI Taxonomy" id="294"/>
    <lineage>
        <taxon>Bacteria</taxon>
        <taxon>Pseudomonadati</taxon>
        <taxon>Pseudomonadota</taxon>
        <taxon>Gammaproteobacteria</taxon>
        <taxon>Pseudomonadales</taxon>
        <taxon>Pseudomonadaceae</taxon>
        <taxon>Pseudomonas</taxon>
    </lineage>
</organism>
<accession>A0A166QN18</accession>
<evidence type="ECO:0000313" key="3">
    <source>
        <dbReference type="Proteomes" id="UP000076489"/>
    </source>
</evidence>